<dbReference type="PANTHER" id="PTHR48007:SF85">
    <property type="entry name" value="STRUBBELIG FAMILY RECEPTOR PROTEIN KINASE-RELATED"/>
    <property type="match status" value="1"/>
</dbReference>
<evidence type="ECO:0000256" key="1">
    <source>
        <dbReference type="ARBA" id="ARBA00004370"/>
    </source>
</evidence>
<evidence type="ECO:0000256" key="5">
    <source>
        <dbReference type="ARBA" id="ARBA00022989"/>
    </source>
</evidence>
<reference evidence="11" key="2">
    <citation type="submission" date="2021-12" db="EMBL/GenBank/DDBJ databases">
        <title>Resequencing data analysis of finger millet.</title>
        <authorList>
            <person name="Hatakeyama M."/>
            <person name="Aluri S."/>
            <person name="Balachadran M.T."/>
            <person name="Sivarajan S.R."/>
            <person name="Poveda L."/>
            <person name="Shimizu-Inatsugi R."/>
            <person name="Schlapbach R."/>
            <person name="Sreeman S.M."/>
            <person name="Shimizu K.K."/>
        </authorList>
    </citation>
    <scope>NUCLEOTIDE SEQUENCE</scope>
</reference>
<feature type="compositionally biased region" description="Basic and acidic residues" evidence="7">
    <location>
        <begin position="370"/>
        <end position="386"/>
    </location>
</feature>
<dbReference type="FunFam" id="1.10.510.10:FF:000095">
    <property type="entry name" value="protein STRUBBELIG-RECEPTOR FAMILY 8"/>
    <property type="match status" value="1"/>
</dbReference>
<evidence type="ECO:0000256" key="9">
    <source>
        <dbReference type="SAM" id="SignalP"/>
    </source>
</evidence>
<evidence type="ECO:0000313" key="12">
    <source>
        <dbReference type="Proteomes" id="UP001054889"/>
    </source>
</evidence>
<dbReference type="GO" id="GO:0016020">
    <property type="term" value="C:membrane"/>
    <property type="evidence" value="ECO:0007669"/>
    <property type="project" value="UniProtKB-SubCell"/>
</dbReference>
<feature type="region of interest" description="Disordered" evidence="7">
    <location>
        <begin position="370"/>
        <end position="419"/>
    </location>
</feature>
<keyword evidence="12" id="KW-1185">Reference proteome</keyword>
<feature type="compositionally biased region" description="Pro residues" evidence="7">
    <location>
        <begin position="392"/>
        <end position="414"/>
    </location>
</feature>
<evidence type="ECO:0000256" key="6">
    <source>
        <dbReference type="ARBA" id="ARBA00023136"/>
    </source>
</evidence>
<keyword evidence="2" id="KW-0433">Leucine-rich repeat</keyword>
<dbReference type="Pfam" id="PF08263">
    <property type="entry name" value="LRRNT_2"/>
    <property type="match status" value="1"/>
</dbReference>
<keyword evidence="5 8" id="KW-1133">Transmembrane helix</keyword>
<dbReference type="EMBL" id="BQKI01000003">
    <property type="protein sequence ID" value="GJM90354.1"/>
    <property type="molecule type" value="Genomic_DNA"/>
</dbReference>
<dbReference type="PANTHER" id="PTHR48007">
    <property type="entry name" value="LEUCINE-RICH REPEAT RECEPTOR-LIKE PROTEIN KINASE PXC1"/>
    <property type="match status" value="1"/>
</dbReference>
<dbReference type="GO" id="GO:0005524">
    <property type="term" value="F:ATP binding"/>
    <property type="evidence" value="ECO:0007669"/>
    <property type="project" value="InterPro"/>
</dbReference>
<gene>
    <name evidence="11" type="primary">ga06626</name>
    <name evidence="11" type="ORF">PR202_ga06626</name>
</gene>
<evidence type="ECO:0000256" key="7">
    <source>
        <dbReference type="SAM" id="MobiDB-lite"/>
    </source>
</evidence>
<accession>A0AAV5BYY3</accession>
<name>A0AAV5BYY3_ELECO</name>
<dbReference type="Pfam" id="PF00560">
    <property type="entry name" value="LRR_1"/>
    <property type="match status" value="2"/>
</dbReference>
<keyword evidence="9" id="KW-0732">Signal</keyword>
<sequence length="731" mass="78839">MRAGGGRRLGPPGVEVLAFLLLIAAAALVPRARAATDPSDVAAINELYAALGSPTLPGWTASGGDPCGEKWQGVTCIGTSINSIVFNAANLGGQLGGLEKFTTIAEMLCLVGCFSYRNLSNNNIGGTIPEDLPVTLQNFFLSDNQLTGSIPTSLSKLQSLTAMSLNGNHLDGKLPDAFGSLTGLVNLNDGNPFNTSTAPSTSPSLTPTGSNASTPTQTPPSSSSSSGAPPQSSVPSNSSGGATSRDSNSPSSSKKHKLSTLRTVGYVLLAIVLFVVLVLLVIFCLSKYQERESRRDYATSQLGRVHQRVEEPNIKQVPVQSTNDAKKGSAEILERKKPREINLSVPGSAEIPGKKPHEINLSVPAALEKRPEKRKEHVINLERTESEIFATTPPPPPPPPPMPPSQPPPPPPSQSAPGATTTTIAAITITRHSRLILLLLLLKNFEEQNLIRESRLGKVYLAELPEGKLLEVMKIDNANDRIPVDDFLELVARISDIRHPNILELVGYCAEYGQRLLVHNHFSRETLHDVLHEGEGLDDTLSWNDRLHVALYAAKALEYLHDTCEPPVVHQNFEPANVLLDDGCSVRIAECGLAELMGSGSVTQLSGRMRALLNYEAPEIHESGACSDRSDVYSFGVVMLELLTGRKPYDSSRPRAEQHLVRWAGSQLHDIESLSKMVYPSIRGECSEILLSRFADIISRCIQLESEFRPSMTEVVQDLARIVGATGEGSE</sequence>
<feature type="domain" description="Protein kinase" evidence="10">
    <location>
        <begin position="445"/>
        <end position="722"/>
    </location>
</feature>
<dbReference type="Pfam" id="PF07714">
    <property type="entry name" value="PK_Tyr_Ser-Thr"/>
    <property type="match status" value="1"/>
</dbReference>
<dbReference type="InterPro" id="IPR032675">
    <property type="entry name" value="LRR_dom_sf"/>
</dbReference>
<dbReference type="SUPFAM" id="SSF52058">
    <property type="entry name" value="L domain-like"/>
    <property type="match status" value="1"/>
</dbReference>
<dbReference type="InterPro" id="IPR000719">
    <property type="entry name" value="Prot_kinase_dom"/>
</dbReference>
<dbReference type="Proteomes" id="UP001054889">
    <property type="component" value="Unassembled WGS sequence"/>
</dbReference>
<proteinExistence type="predicted"/>
<comment type="caution">
    <text evidence="11">The sequence shown here is derived from an EMBL/GenBank/DDBJ whole genome shotgun (WGS) entry which is preliminary data.</text>
</comment>
<dbReference type="Gene3D" id="3.80.10.10">
    <property type="entry name" value="Ribonuclease Inhibitor"/>
    <property type="match status" value="1"/>
</dbReference>
<dbReference type="AlphaFoldDB" id="A0AAV5BYY3"/>
<dbReference type="GO" id="GO:0004672">
    <property type="term" value="F:protein kinase activity"/>
    <property type="evidence" value="ECO:0007669"/>
    <property type="project" value="InterPro"/>
</dbReference>
<dbReference type="InterPro" id="IPR046959">
    <property type="entry name" value="PRK1-6/SRF4-like"/>
</dbReference>
<keyword evidence="4" id="KW-0677">Repeat</keyword>
<protein>
    <recommendedName>
        <fullName evidence="10">Protein kinase domain-containing protein</fullName>
    </recommendedName>
</protein>
<dbReference type="Gene3D" id="1.10.510.10">
    <property type="entry name" value="Transferase(Phosphotransferase) domain 1"/>
    <property type="match status" value="1"/>
</dbReference>
<evidence type="ECO:0000313" key="11">
    <source>
        <dbReference type="EMBL" id="GJM90354.1"/>
    </source>
</evidence>
<keyword evidence="6 8" id="KW-0472">Membrane</keyword>
<comment type="subcellular location">
    <subcellularLocation>
        <location evidence="1">Membrane</location>
    </subcellularLocation>
</comment>
<feature type="transmembrane region" description="Helical" evidence="8">
    <location>
        <begin position="264"/>
        <end position="285"/>
    </location>
</feature>
<dbReference type="SUPFAM" id="SSF56112">
    <property type="entry name" value="Protein kinase-like (PK-like)"/>
    <property type="match status" value="1"/>
</dbReference>
<evidence type="ECO:0000259" key="10">
    <source>
        <dbReference type="PROSITE" id="PS50011"/>
    </source>
</evidence>
<evidence type="ECO:0000256" key="8">
    <source>
        <dbReference type="SAM" id="Phobius"/>
    </source>
</evidence>
<dbReference type="InterPro" id="IPR011009">
    <property type="entry name" value="Kinase-like_dom_sf"/>
</dbReference>
<dbReference type="InterPro" id="IPR013210">
    <property type="entry name" value="LRR_N_plant-typ"/>
</dbReference>
<dbReference type="InterPro" id="IPR001245">
    <property type="entry name" value="Ser-Thr/Tyr_kinase_cat_dom"/>
</dbReference>
<reference evidence="11" key="1">
    <citation type="journal article" date="2018" name="DNA Res.">
        <title>Multiple hybrid de novo genome assembly of finger millet, an orphan allotetraploid crop.</title>
        <authorList>
            <person name="Hatakeyama M."/>
            <person name="Aluri S."/>
            <person name="Balachadran M.T."/>
            <person name="Sivarajan S.R."/>
            <person name="Patrignani A."/>
            <person name="Gruter S."/>
            <person name="Poveda L."/>
            <person name="Shimizu-Inatsugi R."/>
            <person name="Baeten J."/>
            <person name="Francoijs K.J."/>
            <person name="Nataraja K.N."/>
            <person name="Reddy Y.A.N."/>
            <person name="Phadnis S."/>
            <person name="Ravikumar R.L."/>
            <person name="Schlapbach R."/>
            <person name="Sreeman S.M."/>
            <person name="Shimizu K.K."/>
        </authorList>
    </citation>
    <scope>NUCLEOTIDE SEQUENCE</scope>
</reference>
<evidence type="ECO:0000256" key="2">
    <source>
        <dbReference type="ARBA" id="ARBA00022614"/>
    </source>
</evidence>
<feature type="chain" id="PRO_5043685925" description="Protein kinase domain-containing protein" evidence="9">
    <location>
        <begin position="35"/>
        <end position="731"/>
    </location>
</feature>
<dbReference type="InterPro" id="IPR001611">
    <property type="entry name" value="Leu-rich_rpt"/>
</dbReference>
<evidence type="ECO:0000256" key="3">
    <source>
        <dbReference type="ARBA" id="ARBA00022692"/>
    </source>
</evidence>
<dbReference type="Gene3D" id="3.30.200.20">
    <property type="entry name" value="Phosphorylase Kinase, domain 1"/>
    <property type="match status" value="1"/>
</dbReference>
<organism evidence="11 12">
    <name type="scientific">Eleusine coracana subsp. coracana</name>
    <dbReference type="NCBI Taxonomy" id="191504"/>
    <lineage>
        <taxon>Eukaryota</taxon>
        <taxon>Viridiplantae</taxon>
        <taxon>Streptophyta</taxon>
        <taxon>Embryophyta</taxon>
        <taxon>Tracheophyta</taxon>
        <taxon>Spermatophyta</taxon>
        <taxon>Magnoliopsida</taxon>
        <taxon>Liliopsida</taxon>
        <taxon>Poales</taxon>
        <taxon>Poaceae</taxon>
        <taxon>PACMAD clade</taxon>
        <taxon>Chloridoideae</taxon>
        <taxon>Cynodonteae</taxon>
        <taxon>Eleusininae</taxon>
        <taxon>Eleusine</taxon>
    </lineage>
</organism>
<feature type="compositionally biased region" description="Low complexity" evidence="7">
    <location>
        <begin position="195"/>
        <end position="236"/>
    </location>
</feature>
<evidence type="ECO:0000256" key="4">
    <source>
        <dbReference type="ARBA" id="ARBA00022737"/>
    </source>
</evidence>
<feature type="signal peptide" evidence="9">
    <location>
        <begin position="1"/>
        <end position="34"/>
    </location>
</feature>
<dbReference type="PROSITE" id="PS50011">
    <property type="entry name" value="PROTEIN_KINASE_DOM"/>
    <property type="match status" value="1"/>
</dbReference>
<feature type="region of interest" description="Disordered" evidence="7">
    <location>
        <begin position="192"/>
        <end position="257"/>
    </location>
</feature>
<keyword evidence="3 8" id="KW-0812">Transmembrane</keyword>